<name>A0AB39HQY7_9BACI</name>
<gene>
    <name evidence="1" type="ORF">AB4Y30_16760</name>
</gene>
<dbReference type="GO" id="GO:0030420">
    <property type="term" value="P:establishment of competence for transformation"/>
    <property type="evidence" value="ECO:0007669"/>
    <property type="project" value="InterPro"/>
</dbReference>
<organism evidence="1">
    <name type="scientific">Ornithinibacillus sp. 4-3</name>
    <dbReference type="NCBI Taxonomy" id="3231488"/>
    <lineage>
        <taxon>Bacteria</taxon>
        <taxon>Bacillati</taxon>
        <taxon>Bacillota</taxon>
        <taxon>Bacilli</taxon>
        <taxon>Bacillales</taxon>
        <taxon>Bacillaceae</taxon>
        <taxon>Ornithinibacillus</taxon>
    </lineage>
</organism>
<dbReference type="AlphaFoldDB" id="A0AB39HQY7"/>
<sequence>MSIITNATMYIITKNTKAIIANSSGHYRSKIFHSEGESNSIHSPRQIISYNCMKNHSSMEGRETAARHVLRTNSKLPISVNPSLGIYLFPTTSPRNPQCVWLSYYHIDFFKQVDELTYIHFQDGTNLHISISERTLDQQYKKTSQLIAAFHRENIFGYSL</sequence>
<accession>A0AB39HQY7</accession>
<dbReference type="Pfam" id="PF06338">
    <property type="entry name" value="ComK"/>
    <property type="match status" value="1"/>
</dbReference>
<dbReference type="InterPro" id="IPR010461">
    <property type="entry name" value="ComK"/>
</dbReference>
<dbReference type="EMBL" id="CP162599">
    <property type="protein sequence ID" value="XDK32636.1"/>
    <property type="molecule type" value="Genomic_DNA"/>
</dbReference>
<proteinExistence type="predicted"/>
<protein>
    <submittedName>
        <fullName evidence="1">Competence protein ComK</fullName>
    </submittedName>
</protein>
<evidence type="ECO:0000313" key="1">
    <source>
        <dbReference type="EMBL" id="XDK32636.1"/>
    </source>
</evidence>
<dbReference type="RefSeq" id="WP_368653324.1">
    <property type="nucleotide sequence ID" value="NZ_CP162599.1"/>
</dbReference>
<reference evidence="1" key="1">
    <citation type="submission" date="2024-07" db="EMBL/GenBank/DDBJ databases">
        <title>Halotolerant mesophilic bacterium Ornithinibacillus sp. 4-3, sp. nov., isolated from soil.</title>
        <authorList>
            <person name="Sidarenka A.V."/>
            <person name="Guliayeva D.E."/>
            <person name="Leanovich S.I."/>
            <person name="Hileuskaya K.S."/>
            <person name="Akhremchuk A.E."/>
            <person name="Sikolenko M.A."/>
            <person name="Valentovich L.N."/>
        </authorList>
    </citation>
    <scope>NUCLEOTIDE SEQUENCE</scope>
    <source>
        <strain evidence="1">4-3</strain>
    </source>
</reference>